<dbReference type="InterPro" id="IPR011257">
    <property type="entry name" value="DNA_glycosylase"/>
</dbReference>
<dbReference type="Proteomes" id="UP001500635">
    <property type="component" value="Unassembled WGS sequence"/>
</dbReference>
<dbReference type="RefSeq" id="WP_344992278.1">
    <property type="nucleotide sequence ID" value="NZ_BAABFR010000012.1"/>
</dbReference>
<reference evidence="4" key="1">
    <citation type="journal article" date="2019" name="Int. J. Syst. Evol. Microbiol.">
        <title>The Global Catalogue of Microorganisms (GCM) 10K type strain sequencing project: providing services to taxonomists for standard genome sequencing and annotation.</title>
        <authorList>
            <consortium name="The Broad Institute Genomics Platform"/>
            <consortium name="The Broad Institute Genome Sequencing Center for Infectious Disease"/>
            <person name="Wu L."/>
            <person name="Ma J."/>
        </authorList>
    </citation>
    <scope>NUCLEOTIDE SEQUENCE [LARGE SCALE GENOMIC DNA]</scope>
    <source>
        <strain evidence="4">JCM 17688</strain>
    </source>
</reference>
<dbReference type="SUPFAM" id="SSF48150">
    <property type="entry name" value="DNA-glycosylase"/>
    <property type="match status" value="1"/>
</dbReference>
<accession>A0ABP8J9U7</accession>
<sequence length="293" mass="31371">MLTRRWTPGYPLDVRGTVGVHRRGAGDPAHTVTPDGAVWRASHTPDGPGTLRVGANGGEVVGQAWGDGAGWLLDALPALLGATDDPSALQPRHAVVASAVAAARGLRMSRTDRVWEALAPAVLEQKVTGREAWRAWRALLRRYGSPAPGPDGAGAPCLHVPPPRERWAEIPSWEWHRAGVEPVRMRTVVGASAVEVEHRPERLAALPGIGPWTVAEVLGRAHGDPDAVAVGDYHLPRIVGVAFTGEPVDDDGMLELLAPYAGQRGRVIRLLALAGHGGERRGPRMPTRRYRDI</sequence>
<protein>
    <submittedName>
        <fullName evidence="3">3-methyladenine DNA glycosylase</fullName>
    </submittedName>
</protein>
<evidence type="ECO:0000313" key="4">
    <source>
        <dbReference type="Proteomes" id="UP001500635"/>
    </source>
</evidence>
<gene>
    <name evidence="3" type="ORF">GCM10023147_11850</name>
</gene>
<dbReference type="Gene3D" id="1.10.340.30">
    <property type="entry name" value="Hypothetical protein, domain 2"/>
    <property type="match status" value="1"/>
</dbReference>
<proteinExistence type="predicted"/>
<keyword evidence="1" id="KW-0227">DNA damage</keyword>
<name>A0ABP8J9U7_9ACTN</name>
<dbReference type="PANTHER" id="PTHR43003">
    <property type="entry name" value="DNA-3-METHYLADENINE GLYCOSYLASE"/>
    <property type="match status" value="1"/>
</dbReference>
<keyword evidence="4" id="KW-1185">Reference proteome</keyword>
<comment type="caution">
    <text evidence="3">The sequence shown here is derived from an EMBL/GenBank/DDBJ whole genome shotgun (WGS) entry which is preliminary data.</text>
</comment>
<dbReference type="EMBL" id="BAABFR010000012">
    <property type="protein sequence ID" value="GAA4387421.1"/>
    <property type="molecule type" value="Genomic_DNA"/>
</dbReference>
<keyword evidence="2" id="KW-0234">DNA repair</keyword>
<dbReference type="PANTHER" id="PTHR43003:SF6">
    <property type="entry name" value="DNA GLYCOSYLASE"/>
    <property type="match status" value="1"/>
</dbReference>
<evidence type="ECO:0000256" key="1">
    <source>
        <dbReference type="ARBA" id="ARBA00022763"/>
    </source>
</evidence>
<evidence type="ECO:0000256" key="2">
    <source>
        <dbReference type="ARBA" id="ARBA00023204"/>
    </source>
</evidence>
<organism evidence="3 4">
    <name type="scientific">Tsukamurella soli</name>
    <dbReference type="NCBI Taxonomy" id="644556"/>
    <lineage>
        <taxon>Bacteria</taxon>
        <taxon>Bacillati</taxon>
        <taxon>Actinomycetota</taxon>
        <taxon>Actinomycetes</taxon>
        <taxon>Mycobacteriales</taxon>
        <taxon>Tsukamurellaceae</taxon>
        <taxon>Tsukamurella</taxon>
    </lineage>
</organism>
<dbReference type="InterPro" id="IPR051912">
    <property type="entry name" value="Alkylbase_DNA_Glycosylase/TA"/>
</dbReference>
<evidence type="ECO:0000313" key="3">
    <source>
        <dbReference type="EMBL" id="GAA4387421.1"/>
    </source>
</evidence>